<sequence>MSTPTLPALDSSLYPQVWQQQTFDSPQSLLMALLTGEVMPDANAFTKQLLANDVYQEWINFSVFGRYLQRNFAAFHRQIEDSFNTDMPALFRRELMRHTQFLPVEQVLFGAGIIPKNARQEKLLTTTVNPATAVINAQTISKKTAVNGQQTVVNQIKVVSKQVLGFALRHNKRTSERTRNEVLILDFKDLRLVNEQLIAYSNTHERTLLRCYELR</sequence>
<comment type="caution">
    <text evidence="1">The sequence shown here is derived from an EMBL/GenBank/DDBJ whole genome shotgun (WGS) entry which is preliminary data.</text>
</comment>
<evidence type="ECO:0000313" key="2">
    <source>
        <dbReference type="Proteomes" id="UP000664554"/>
    </source>
</evidence>
<dbReference type="RefSeq" id="WP_207990846.1">
    <property type="nucleotide sequence ID" value="NZ_JAGBKM010000007.1"/>
</dbReference>
<dbReference type="Proteomes" id="UP000664554">
    <property type="component" value="Unassembled WGS sequence"/>
</dbReference>
<keyword evidence="2" id="KW-1185">Reference proteome</keyword>
<reference evidence="1 2" key="1">
    <citation type="submission" date="2021-03" db="EMBL/GenBank/DDBJ databases">
        <authorList>
            <person name="Shang D.-D."/>
            <person name="Du Z.-J."/>
            <person name="Chen G.-J."/>
        </authorList>
    </citation>
    <scope>NUCLEOTIDE SEQUENCE [LARGE SCALE GENOMIC DNA]</scope>
    <source>
        <strain evidence="1 2">F1192</strain>
    </source>
</reference>
<evidence type="ECO:0000313" key="1">
    <source>
        <dbReference type="EMBL" id="MBO1530729.1"/>
    </source>
</evidence>
<accession>A0ABS3NNW8</accession>
<dbReference type="EMBL" id="JAGBKM010000007">
    <property type="protein sequence ID" value="MBO1530729.1"/>
    <property type="molecule type" value="Genomic_DNA"/>
</dbReference>
<protein>
    <submittedName>
        <fullName evidence="1">Uncharacterized protein</fullName>
    </submittedName>
</protein>
<gene>
    <name evidence="1" type="ORF">J3492_05820</name>
</gene>
<organism evidence="1 2">
    <name type="scientific">Psychrobacter coccoides</name>
    <dbReference type="NCBI Taxonomy" id="2818440"/>
    <lineage>
        <taxon>Bacteria</taxon>
        <taxon>Pseudomonadati</taxon>
        <taxon>Pseudomonadota</taxon>
        <taxon>Gammaproteobacteria</taxon>
        <taxon>Moraxellales</taxon>
        <taxon>Moraxellaceae</taxon>
        <taxon>Psychrobacter</taxon>
    </lineage>
</organism>
<proteinExistence type="predicted"/>
<name>A0ABS3NNW8_9GAMM</name>